<dbReference type="SUPFAM" id="SSF63737">
    <property type="entry name" value="Leukotriene A4 hydrolase N-terminal domain"/>
    <property type="match status" value="1"/>
</dbReference>
<comment type="subcellular location">
    <subcellularLocation>
        <location evidence="2">Cell membrane</location>
        <topology evidence="2">Lipid-anchor</topology>
        <topology evidence="2">GPI-anchor</topology>
    </subcellularLocation>
</comment>
<dbReference type="SUPFAM" id="SSF55486">
    <property type="entry name" value="Metalloproteases ('zincins'), catalytic domain"/>
    <property type="match status" value="1"/>
</dbReference>
<keyword evidence="15" id="KW-0031">Aminopeptidase</keyword>
<evidence type="ECO:0000259" key="12">
    <source>
        <dbReference type="Pfam" id="PF11838"/>
    </source>
</evidence>
<evidence type="ECO:0000256" key="8">
    <source>
        <dbReference type="ARBA" id="ARBA00022833"/>
    </source>
</evidence>
<keyword evidence="8" id="KW-0862">Zinc</keyword>
<name>A0A6P8JQV7_DROMA</name>
<feature type="domain" description="Peptidase M1 membrane alanine aminopeptidase" evidence="11">
    <location>
        <begin position="330"/>
        <end position="523"/>
    </location>
</feature>
<evidence type="ECO:0000256" key="6">
    <source>
        <dbReference type="ARBA" id="ARBA00022723"/>
    </source>
</evidence>
<dbReference type="FunFam" id="1.25.50.20:FF:000005">
    <property type="entry name" value="Aminopeptidase N-like protein"/>
    <property type="match status" value="1"/>
</dbReference>
<keyword evidence="6" id="KW-0479">Metal-binding</keyword>
<keyword evidence="4" id="KW-0336">GPI-anchor</keyword>
<dbReference type="Pfam" id="PF17900">
    <property type="entry name" value="Peptidase_M1_N"/>
    <property type="match status" value="1"/>
</dbReference>
<accession>A0A6P8JQV7</accession>
<keyword evidence="14" id="KW-1185">Reference proteome</keyword>
<keyword evidence="10" id="KW-0449">Lipoprotein</keyword>
<evidence type="ECO:0000259" key="11">
    <source>
        <dbReference type="Pfam" id="PF01433"/>
    </source>
</evidence>
<dbReference type="GO" id="GO:0005886">
    <property type="term" value="C:plasma membrane"/>
    <property type="evidence" value="ECO:0007669"/>
    <property type="project" value="UniProtKB-SubCell"/>
</dbReference>
<feature type="domain" description="Aminopeptidase N-like N-terminal" evidence="13">
    <location>
        <begin position="84"/>
        <end position="278"/>
    </location>
</feature>
<keyword evidence="9" id="KW-0482">Metalloprotease</keyword>
<dbReference type="Gene3D" id="1.25.50.20">
    <property type="match status" value="1"/>
</dbReference>
<evidence type="ECO:0000256" key="1">
    <source>
        <dbReference type="ARBA" id="ARBA00001947"/>
    </source>
</evidence>
<evidence type="ECO:0000256" key="5">
    <source>
        <dbReference type="ARBA" id="ARBA00022670"/>
    </source>
</evidence>
<dbReference type="GO" id="GO:0005615">
    <property type="term" value="C:extracellular space"/>
    <property type="evidence" value="ECO:0007669"/>
    <property type="project" value="TreeGrafter"/>
</dbReference>
<feature type="domain" description="ERAP1-like C-terminal" evidence="12">
    <location>
        <begin position="608"/>
        <end position="935"/>
    </location>
</feature>
<evidence type="ECO:0000256" key="2">
    <source>
        <dbReference type="ARBA" id="ARBA00004609"/>
    </source>
</evidence>
<proteinExistence type="inferred from homology"/>
<evidence type="ECO:0000256" key="7">
    <source>
        <dbReference type="ARBA" id="ARBA00022801"/>
    </source>
</evidence>
<dbReference type="InterPro" id="IPR024571">
    <property type="entry name" value="ERAP1-like_C_dom"/>
</dbReference>
<gene>
    <name evidence="15" type="primary">LOC117140198</name>
</gene>
<dbReference type="InterPro" id="IPR042097">
    <property type="entry name" value="Aminopeptidase_N-like_N_sf"/>
</dbReference>
<dbReference type="Pfam" id="PF11838">
    <property type="entry name" value="ERAP1_C"/>
    <property type="match status" value="1"/>
</dbReference>
<organism evidence="14 15">
    <name type="scientific">Drosophila mauritiana</name>
    <name type="common">Fruit fly</name>
    <dbReference type="NCBI Taxonomy" id="7226"/>
    <lineage>
        <taxon>Eukaryota</taxon>
        <taxon>Metazoa</taxon>
        <taxon>Ecdysozoa</taxon>
        <taxon>Arthropoda</taxon>
        <taxon>Hexapoda</taxon>
        <taxon>Insecta</taxon>
        <taxon>Pterygota</taxon>
        <taxon>Neoptera</taxon>
        <taxon>Endopterygota</taxon>
        <taxon>Diptera</taxon>
        <taxon>Brachycera</taxon>
        <taxon>Muscomorpha</taxon>
        <taxon>Ephydroidea</taxon>
        <taxon>Drosophilidae</taxon>
        <taxon>Drosophila</taxon>
        <taxon>Sophophora</taxon>
    </lineage>
</organism>
<keyword evidence="5" id="KW-0645">Protease</keyword>
<dbReference type="FunFam" id="1.10.390.10:FF:000030">
    <property type="entry name" value="AGAP000129-PA"/>
    <property type="match status" value="1"/>
</dbReference>
<evidence type="ECO:0000313" key="15">
    <source>
        <dbReference type="RefSeq" id="XP_033158872.1"/>
    </source>
</evidence>
<dbReference type="Gene3D" id="1.10.390.10">
    <property type="entry name" value="Neutral Protease Domain 2"/>
    <property type="match status" value="1"/>
</dbReference>
<protein>
    <submittedName>
        <fullName evidence="15">Aminopeptidase N isoform X1</fullName>
    </submittedName>
</protein>
<dbReference type="Proteomes" id="UP000515162">
    <property type="component" value="Chromosome 3L"/>
</dbReference>
<dbReference type="InterPro" id="IPR014782">
    <property type="entry name" value="Peptidase_M1_dom"/>
</dbReference>
<dbReference type="Gene3D" id="2.60.40.1730">
    <property type="entry name" value="tricorn interacting facor f3 domain"/>
    <property type="match status" value="1"/>
</dbReference>
<dbReference type="Gene3D" id="2.60.40.1910">
    <property type="match status" value="1"/>
</dbReference>
<evidence type="ECO:0000256" key="3">
    <source>
        <dbReference type="ARBA" id="ARBA00010136"/>
    </source>
</evidence>
<dbReference type="Pfam" id="PF01433">
    <property type="entry name" value="Peptidase_M1"/>
    <property type="match status" value="1"/>
</dbReference>
<evidence type="ECO:0000259" key="13">
    <source>
        <dbReference type="Pfam" id="PF17900"/>
    </source>
</evidence>
<evidence type="ECO:0000256" key="10">
    <source>
        <dbReference type="ARBA" id="ARBA00023288"/>
    </source>
</evidence>
<evidence type="ECO:0000313" key="14">
    <source>
        <dbReference type="Proteomes" id="UP000515162"/>
    </source>
</evidence>
<reference evidence="15" key="1">
    <citation type="submission" date="2025-08" db="UniProtKB">
        <authorList>
            <consortium name="RefSeq"/>
        </authorList>
    </citation>
    <scope>IDENTIFICATION</scope>
    <source>
        <strain evidence="15">Mau12</strain>
        <tissue evidence="15">Whole Body</tissue>
    </source>
</reference>
<comment type="similarity">
    <text evidence="3">Belongs to the peptidase M1 family.</text>
</comment>
<dbReference type="InterPro" id="IPR045357">
    <property type="entry name" value="Aminopeptidase_N-like_N"/>
</dbReference>
<dbReference type="GO" id="GO:0006508">
    <property type="term" value="P:proteolysis"/>
    <property type="evidence" value="ECO:0007669"/>
    <property type="project" value="UniProtKB-KW"/>
</dbReference>
<dbReference type="InterPro" id="IPR001930">
    <property type="entry name" value="Peptidase_M1"/>
</dbReference>
<dbReference type="FunFam" id="2.60.40.1910:FF:000013">
    <property type="entry name" value="Aminopeptidase"/>
    <property type="match status" value="1"/>
</dbReference>
<dbReference type="AlphaFoldDB" id="A0A6P8JQV7"/>
<dbReference type="GO" id="GO:0004177">
    <property type="term" value="F:aminopeptidase activity"/>
    <property type="evidence" value="ECO:0007669"/>
    <property type="project" value="UniProtKB-KW"/>
</dbReference>
<dbReference type="PRINTS" id="PR00756">
    <property type="entry name" value="ALADIPTASE"/>
</dbReference>
<dbReference type="GO" id="GO:0008270">
    <property type="term" value="F:zinc ion binding"/>
    <property type="evidence" value="ECO:0007669"/>
    <property type="project" value="InterPro"/>
</dbReference>
<dbReference type="InterPro" id="IPR050344">
    <property type="entry name" value="Peptidase_M1_aminopeptidases"/>
</dbReference>
<dbReference type="PANTHER" id="PTHR11533">
    <property type="entry name" value="PROTEASE M1 ZINC METALLOPROTEASE"/>
    <property type="match status" value="1"/>
</dbReference>
<evidence type="ECO:0000256" key="9">
    <source>
        <dbReference type="ARBA" id="ARBA00023049"/>
    </source>
</evidence>
<dbReference type="InterPro" id="IPR027268">
    <property type="entry name" value="Peptidase_M4/M1_CTD_sf"/>
</dbReference>
<dbReference type="PANTHER" id="PTHR11533:SF18">
    <property type="entry name" value="FI02158P"/>
    <property type="match status" value="1"/>
</dbReference>
<keyword evidence="7" id="KW-0378">Hydrolase</keyword>
<evidence type="ECO:0000256" key="4">
    <source>
        <dbReference type="ARBA" id="ARBA00022622"/>
    </source>
</evidence>
<dbReference type="GO" id="GO:0005737">
    <property type="term" value="C:cytoplasm"/>
    <property type="evidence" value="ECO:0007669"/>
    <property type="project" value="TreeGrafter"/>
</dbReference>
<dbReference type="GO" id="GO:0008237">
    <property type="term" value="F:metallopeptidase activity"/>
    <property type="evidence" value="ECO:0007669"/>
    <property type="project" value="UniProtKB-KW"/>
</dbReference>
<dbReference type="GO" id="GO:0098552">
    <property type="term" value="C:side of membrane"/>
    <property type="evidence" value="ECO:0007669"/>
    <property type="project" value="UniProtKB-KW"/>
</dbReference>
<dbReference type="RefSeq" id="XP_033158872.1">
    <property type="nucleotide sequence ID" value="XM_033302981.1"/>
</dbReference>
<comment type="cofactor">
    <cofactor evidence="1">
        <name>Zn(2+)</name>
        <dbReference type="ChEBI" id="CHEBI:29105"/>
    </cofactor>
</comment>
<keyword evidence="4" id="KW-0472">Membrane</keyword>
<keyword evidence="4" id="KW-0325">Glycoprotein</keyword>
<dbReference type="GeneID" id="117140198"/>
<sequence>MVGNTLDRAWQNFRFVSLFLFPQHLHSIVARFMMFANIVQMAGGTRTLFILTILLTAPGFKAFVNDFSSLHVISEVRLPNEVLPLSYDVLIEPHMDNQNFEGSIKMHLRWIADSKKVYFHAHDSLLIDVSQIILTTLNMGDGTLGNNVIILRGIRLPRKPVFVLYLKDKIKKGSECLLDIYFQGNISETEEGLFRSSYTNSSHDGGEIYLATNLNPNNARRLFPCFDEPGIKVPFNVSIARPKGYITLFNTPLHNSINHPKLRGYSLDFFHPTAPMSSHAFGFVILKMHTWNEHKIQKSSDIPAIHIWSNNLSSTIILDIQNKLNVAHTTIQKFFSIPLPITKLDVIAIPSLATVPFISASGILIARESEILKKDAFEISRELIYQWIGIWITPEWWTDANVNKALISFIASEIVFEINGGKEFNGKYPMTILYSLYYELSKRYPNSHITGIKHEFASIKVQLIIRMLCLTVGKYTFRLAIQSFISDYKFKTYKSSDFWNAITTQAIADNSLDSDLSILSISESWLKHSRLPLVTIIRDYDSETAIVQQKVYLRERLHDVPDQDSMLWWIPIALTRQDSLNFVNPSSFIWMNKTRQMLISNLPSKNMFIIVNEEEIGPFPVNYDDNNWNMLSKYLRTEEKRESIPVYTRAKLLHDAWNLAYAGELNFSTALNVTLFLKYERNHIVWSPVFTFLDQVGKRLEKSSINKKFELYIIELLAPLYEYLGTAHFNEDINTTELRKFTTSFLCKAGYFPCFKEARRAFNIWINSSFPNSETPVPNEFICSIFKWGSMEEWMFGLDRIREFPKSRIQSDRTHLLKMLAGCPAQQDKIIILLEMAILKNISIFSDNDKMLIISMVTSRSIGYTTLLDFLSNNWDYIHQEFNNNTNIWSKLISSATGMFSTQQGYDSVKNFYDKHHGHFGRAQHIIEKSLRNIKEEIQWSNQNIPVIEEWIDHYLSDAPKHAYVN</sequence>